<reference evidence="1 2" key="1">
    <citation type="submission" date="2022-10" db="EMBL/GenBank/DDBJ databases">
        <title>Chitinophaga nivalis PC15 sp. nov., isolated from Pyeongchang county, South Korea.</title>
        <authorList>
            <person name="Trinh H.N."/>
        </authorList>
    </citation>
    <scope>NUCLEOTIDE SEQUENCE [LARGE SCALE GENOMIC DNA]</scope>
    <source>
        <strain evidence="1 2">PC14</strain>
    </source>
</reference>
<gene>
    <name evidence="1" type="ORF">OL497_12035</name>
</gene>
<organism evidence="1 2">
    <name type="scientific">Chitinophaga nivalis</name>
    <dbReference type="NCBI Taxonomy" id="2991709"/>
    <lineage>
        <taxon>Bacteria</taxon>
        <taxon>Pseudomonadati</taxon>
        <taxon>Bacteroidota</taxon>
        <taxon>Chitinophagia</taxon>
        <taxon>Chitinophagales</taxon>
        <taxon>Chitinophagaceae</taxon>
        <taxon>Chitinophaga</taxon>
    </lineage>
</organism>
<sequence length="49" mass="5382">MKQESIQKATDFLGVKVLTPLEENQVVGGTAIAVEPEHHESHHESHHVG</sequence>
<evidence type="ECO:0000313" key="2">
    <source>
        <dbReference type="Proteomes" id="UP001207742"/>
    </source>
</evidence>
<accession>A0ABT3ILI2</accession>
<evidence type="ECO:0000313" key="1">
    <source>
        <dbReference type="EMBL" id="MCW3484630.1"/>
    </source>
</evidence>
<name>A0ABT3ILI2_9BACT</name>
<comment type="caution">
    <text evidence="1">The sequence shown here is derived from an EMBL/GenBank/DDBJ whole genome shotgun (WGS) entry which is preliminary data.</text>
</comment>
<dbReference type="EMBL" id="JAPDNS010000001">
    <property type="protein sequence ID" value="MCW3484630.1"/>
    <property type="molecule type" value="Genomic_DNA"/>
</dbReference>
<dbReference type="Proteomes" id="UP001207742">
    <property type="component" value="Unassembled WGS sequence"/>
</dbReference>
<dbReference type="RefSeq" id="WP_264730407.1">
    <property type="nucleotide sequence ID" value="NZ_JAPDNR010000001.1"/>
</dbReference>
<proteinExistence type="predicted"/>
<keyword evidence="2" id="KW-1185">Reference proteome</keyword>
<protein>
    <submittedName>
        <fullName evidence="1">Uncharacterized protein</fullName>
    </submittedName>
</protein>